<accession>A0A7R9LZI5</accession>
<sequence length="1108" mass="124484">MELSMKMPTILSADQRTGHQKTPFYSSRLLSELQEMIHNNHRNKMQFNTSPTPNQVITENCKAVEVKEKQNQSEVENVSNNSVDDKNEDNSGASNESIPATIGLLERLIRCHPIWFLTEIGRAGVVHLLQGKEPGCFIVRQSSKANTMALSVRLPEGRGPHIEHYLIEDGGNGKLHLEGSDNYFSAIPMLVCHYSTCCDELPVQLTLPKVLQQSNRQQLTSLALLGQDFWQSSLSKLTNSNDNKSDDNSSDCYSLNKRNNLLSTFKNEGQPPPPIPPKQDVSAIDPIIDMKKSSTVPITQVLAQQQPKLPPKRTERPPVPPRSKFGTNSSISKSTTPSTNTSNESTKESKESKEPIAPNTEITLIHLNDAKHRRQSDTSSPRIEFPKSLPLRRSESSGSPLISNDAKPSNASLLGHSMESLIDSIKTESSQIDTCTQIFSTFDPNLQDVSLQVGTSTFSRHAYNEYREASWPLDKSWQWLDDNLSSLCGQPFRRESLSGFRRSSFVESMKSDVTTVEDLITLQAPELCVQKVQSLQQNDSDDKNVDKIKELHERYDNLAVYLNSSETCKQEDSVSHNTEFSDPWNSEWWSEILQKVFPKNALMQFSPDHEDNNFLLNRELMNNNCENGSTITSLSDSRRTSTLDITEVSQFSDVAEMRSNASVADHRESTASDRLTVLETNDCGIGLNICNYIFKLSAEGNNTFAKAIDHFIQCTKETNETNPLIVMRNIRQFMNGMKNYLVKHGEGELSAMIERERTKLKSNEFLNIDAILESALHRLVIKPLKNFLYQLFIESYNRNGSLKVLSRNIKDAQNKSPQELGVRPELLPIDAKIMVEIEKHLCRLQQSYSPLKKLEFLLSTISCIYNSVRKHQKKGNANESKSEYSSFGADDFLPLFIFVLIQCGVISAEIEADFMFGLLQPSILCGEGGYYLTTLCSAVNVIKNMHQLSSESNTMKSTTESNDDSVITSNAIPVQQMNSSSSETSVTSGSIGQHSLCTQIKLPMIVDMKAYMRVLIPDEFTSSIAVKTLPVRPNMTTKEICKMIAHKLKITNPEDFGLFQVVKGEEIQLNDTDLPQLIKSDAMASGRETQFAYKRFDAKFIWPISKHN</sequence>
<dbReference type="PROSITE" id="PS51205">
    <property type="entry name" value="VPS9"/>
    <property type="match status" value="1"/>
</dbReference>
<dbReference type="InterPro" id="IPR003123">
    <property type="entry name" value="VPS9"/>
</dbReference>
<dbReference type="PANTHER" id="PTHR23101:SF104">
    <property type="entry name" value="PROTEIN SPRINT"/>
    <property type="match status" value="1"/>
</dbReference>
<dbReference type="GO" id="GO:0031267">
    <property type="term" value="F:small GTPase binding"/>
    <property type="evidence" value="ECO:0007669"/>
    <property type="project" value="TreeGrafter"/>
</dbReference>
<keyword evidence="3" id="KW-0727">SH2 domain</keyword>
<dbReference type="Pfam" id="PF23268">
    <property type="entry name" value="RIN1"/>
    <property type="match status" value="1"/>
</dbReference>
<evidence type="ECO:0000259" key="5">
    <source>
        <dbReference type="PROSITE" id="PS50001"/>
    </source>
</evidence>
<dbReference type="GO" id="GO:0005096">
    <property type="term" value="F:GTPase activator activity"/>
    <property type="evidence" value="ECO:0007669"/>
    <property type="project" value="UniProtKB-KW"/>
</dbReference>
<evidence type="ECO:0000259" key="6">
    <source>
        <dbReference type="PROSITE" id="PS50200"/>
    </source>
</evidence>
<dbReference type="EMBL" id="CAJPVJ010004345">
    <property type="protein sequence ID" value="CAG2168509.1"/>
    <property type="molecule type" value="Genomic_DNA"/>
</dbReference>
<feature type="domain" description="Ras-associating" evidence="6">
    <location>
        <begin position="1020"/>
        <end position="1098"/>
    </location>
</feature>
<dbReference type="PANTHER" id="PTHR23101">
    <property type="entry name" value="RAB GDP/GTP EXCHANGE FACTOR"/>
    <property type="match status" value="1"/>
</dbReference>
<feature type="region of interest" description="Disordered" evidence="4">
    <location>
        <begin position="301"/>
        <end position="410"/>
    </location>
</feature>
<feature type="compositionally biased region" description="Low complexity" evidence="4">
    <location>
        <begin position="73"/>
        <end position="82"/>
    </location>
</feature>
<name>A0A7R9LZI5_9ACAR</name>
<dbReference type="GO" id="GO:0007165">
    <property type="term" value="P:signal transduction"/>
    <property type="evidence" value="ECO:0007669"/>
    <property type="project" value="InterPro"/>
</dbReference>
<dbReference type="OrthoDB" id="21085at2759"/>
<feature type="region of interest" description="Disordered" evidence="4">
    <location>
        <begin position="67"/>
        <end position="96"/>
    </location>
</feature>
<comment type="similarity">
    <text evidence="1">Belongs to the RIN (Ras interaction/interference) family.</text>
</comment>
<dbReference type="GO" id="GO:0005829">
    <property type="term" value="C:cytosol"/>
    <property type="evidence" value="ECO:0007669"/>
    <property type="project" value="TreeGrafter"/>
</dbReference>
<dbReference type="GO" id="GO:0005085">
    <property type="term" value="F:guanyl-nucleotide exchange factor activity"/>
    <property type="evidence" value="ECO:0007669"/>
    <property type="project" value="InterPro"/>
</dbReference>
<dbReference type="Gene3D" id="3.10.20.90">
    <property type="entry name" value="Phosphatidylinositol 3-kinase Catalytic Subunit, Chain A, domain 1"/>
    <property type="match status" value="1"/>
</dbReference>
<dbReference type="InterPro" id="IPR000159">
    <property type="entry name" value="RA_dom"/>
</dbReference>
<dbReference type="SUPFAM" id="SSF109993">
    <property type="entry name" value="VPS9 domain"/>
    <property type="match status" value="1"/>
</dbReference>
<feature type="compositionally biased region" description="Low complexity" evidence="4">
    <location>
        <begin position="327"/>
        <end position="344"/>
    </location>
</feature>
<dbReference type="Pfam" id="PF00017">
    <property type="entry name" value="SH2"/>
    <property type="match status" value="1"/>
</dbReference>
<evidence type="ECO:0000259" key="7">
    <source>
        <dbReference type="PROSITE" id="PS51205"/>
    </source>
</evidence>
<dbReference type="AlphaFoldDB" id="A0A7R9LZI5"/>
<dbReference type="Gene3D" id="3.30.505.10">
    <property type="entry name" value="SH2 domain"/>
    <property type="match status" value="1"/>
</dbReference>
<feature type="compositionally biased region" description="Basic and acidic residues" evidence="4">
    <location>
        <begin position="345"/>
        <end position="354"/>
    </location>
</feature>
<dbReference type="InterPro" id="IPR037191">
    <property type="entry name" value="VPS9_dom_sf"/>
</dbReference>
<dbReference type="Gene3D" id="1.20.1050.80">
    <property type="entry name" value="VPS9 domain"/>
    <property type="match status" value="1"/>
</dbReference>
<dbReference type="InterPro" id="IPR045046">
    <property type="entry name" value="Vps9-like"/>
</dbReference>
<dbReference type="SMART" id="SM00167">
    <property type="entry name" value="VPS9"/>
    <property type="match status" value="1"/>
</dbReference>
<evidence type="ECO:0008006" key="10">
    <source>
        <dbReference type="Google" id="ProtNLM"/>
    </source>
</evidence>
<evidence type="ECO:0000256" key="1">
    <source>
        <dbReference type="ARBA" id="ARBA00006919"/>
    </source>
</evidence>
<dbReference type="InterPro" id="IPR036860">
    <property type="entry name" value="SH2_dom_sf"/>
</dbReference>
<dbReference type="SMART" id="SM00252">
    <property type="entry name" value="SH2"/>
    <property type="match status" value="1"/>
</dbReference>
<dbReference type="GO" id="GO:0030139">
    <property type="term" value="C:endocytic vesicle"/>
    <property type="evidence" value="ECO:0007669"/>
    <property type="project" value="TreeGrafter"/>
</dbReference>
<dbReference type="SUPFAM" id="SSF54236">
    <property type="entry name" value="Ubiquitin-like"/>
    <property type="match status" value="1"/>
</dbReference>
<dbReference type="InterPro" id="IPR029071">
    <property type="entry name" value="Ubiquitin-like_domsf"/>
</dbReference>
<dbReference type="Pfam" id="PF02204">
    <property type="entry name" value="VPS9"/>
    <property type="match status" value="1"/>
</dbReference>
<dbReference type="SUPFAM" id="SSF55550">
    <property type="entry name" value="SH2 domain"/>
    <property type="match status" value="1"/>
</dbReference>
<evidence type="ECO:0000256" key="3">
    <source>
        <dbReference type="PROSITE-ProRule" id="PRU00191"/>
    </source>
</evidence>
<dbReference type="Proteomes" id="UP000728032">
    <property type="component" value="Unassembled WGS sequence"/>
</dbReference>
<dbReference type="PROSITE" id="PS50200">
    <property type="entry name" value="RA"/>
    <property type="match status" value="1"/>
</dbReference>
<evidence type="ECO:0000313" key="9">
    <source>
        <dbReference type="Proteomes" id="UP000728032"/>
    </source>
</evidence>
<feature type="domain" description="VPS9" evidence="7">
    <location>
        <begin position="799"/>
        <end position="951"/>
    </location>
</feature>
<dbReference type="PROSITE" id="PS50001">
    <property type="entry name" value="SH2"/>
    <property type="match status" value="1"/>
</dbReference>
<dbReference type="Pfam" id="PF00788">
    <property type="entry name" value="RA"/>
    <property type="match status" value="1"/>
</dbReference>
<dbReference type="CDD" id="cd01776">
    <property type="entry name" value="RA_Rin"/>
    <property type="match status" value="1"/>
</dbReference>
<evidence type="ECO:0000313" key="8">
    <source>
        <dbReference type="EMBL" id="CAD7650814.1"/>
    </source>
</evidence>
<protein>
    <recommendedName>
        <fullName evidence="10">Protein sprint</fullName>
    </recommendedName>
</protein>
<evidence type="ECO:0000256" key="4">
    <source>
        <dbReference type="SAM" id="MobiDB-lite"/>
    </source>
</evidence>
<dbReference type="SMART" id="SM00314">
    <property type="entry name" value="RA"/>
    <property type="match status" value="1"/>
</dbReference>
<dbReference type="EMBL" id="OC919170">
    <property type="protein sequence ID" value="CAD7650814.1"/>
    <property type="molecule type" value="Genomic_DNA"/>
</dbReference>
<keyword evidence="9" id="KW-1185">Reference proteome</keyword>
<dbReference type="GO" id="GO:0016192">
    <property type="term" value="P:vesicle-mediated transport"/>
    <property type="evidence" value="ECO:0007669"/>
    <property type="project" value="InterPro"/>
</dbReference>
<organism evidence="8">
    <name type="scientific">Oppiella nova</name>
    <dbReference type="NCBI Taxonomy" id="334625"/>
    <lineage>
        <taxon>Eukaryota</taxon>
        <taxon>Metazoa</taxon>
        <taxon>Ecdysozoa</taxon>
        <taxon>Arthropoda</taxon>
        <taxon>Chelicerata</taxon>
        <taxon>Arachnida</taxon>
        <taxon>Acari</taxon>
        <taxon>Acariformes</taxon>
        <taxon>Sarcoptiformes</taxon>
        <taxon>Oribatida</taxon>
        <taxon>Brachypylina</taxon>
        <taxon>Oppioidea</taxon>
        <taxon>Oppiidae</taxon>
        <taxon>Oppiella</taxon>
    </lineage>
</organism>
<feature type="compositionally biased region" description="Polar residues" evidence="4">
    <location>
        <begin position="396"/>
        <end position="410"/>
    </location>
</feature>
<reference evidence="8" key="1">
    <citation type="submission" date="2020-11" db="EMBL/GenBank/DDBJ databases">
        <authorList>
            <person name="Tran Van P."/>
        </authorList>
    </citation>
    <scope>NUCLEOTIDE SEQUENCE</scope>
</reference>
<proteinExistence type="inferred from homology"/>
<dbReference type="InterPro" id="IPR000980">
    <property type="entry name" value="SH2"/>
</dbReference>
<keyword evidence="2" id="KW-0343">GTPase activation</keyword>
<evidence type="ECO:0000256" key="2">
    <source>
        <dbReference type="ARBA" id="ARBA00022468"/>
    </source>
</evidence>
<feature type="domain" description="SH2" evidence="5">
    <location>
        <begin position="115"/>
        <end position="209"/>
    </location>
</feature>
<gene>
    <name evidence="8" type="ORF">ONB1V03_LOCUS7997</name>
</gene>